<organism evidence="1 2">
    <name type="scientific">Thalictrum thalictroides</name>
    <name type="common">Rue-anemone</name>
    <name type="synonym">Anemone thalictroides</name>
    <dbReference type="NCBI Taxonomy" id="46969"/>
    <lineage>
        <taxon>Eukaryota</taxon>
        <taxon>Viridiplantae</taxon>
        <taxon>Streptophyta</taxon>
        <taxon>Embryophyta</taxon>
        <taxon>Tracheophyta</taxon>
        <taxon>Spermatophyta</taxon>
        <taxon>Magnoliopsida</taxon>
        <taxon>Ranunculales</taxon>
        <taxon>Ranunculaceae</taxon>
        <taxon>Thalictroideae</taxon>
        <taxon>Thalictrum</taxon>
    </lineage>
</organism>
<accession>A0A7J6X230</accession>
<dbReference type="AlphaFoldDB" id="A0A7J6X230"/>
<dbReference type="EMBL" id="JABWDY010007206">
    <property type="protein sequence ID" value="KAF5203137.1"/>
    <property type="molecule type" value="Genomic_DNA"/>
</dbReference>
<evidence type="ECO:0000313" key="1">
    <source>
        <dbReference type="EMBL" id="KAF5203137.1"/>
    </source>
</evidence>
<gene>
    <name evidence="1" type="ORF">FRX31_007275</name>
</gene>
<name>A0A7J6X230_THATH</name>
<protein>
    <submittedName>
        <fullName evidence="1">Uncharacterized protein</fullName>
    </submittedName>
</protein>
<reference evidence="1 2" key="1">
    <citation type="submission" date="2020-06" db="EMBL/GenBank/DDBJ databases">
        <title>Transcriptomic and genomic resources for Thalictrum thalictroides and T. hernandezii: Facilitating candidate gene discovery in an emerging model plant lineage.</title>
        <authorList>
            <person name="Arias T."/>
            <person name="Riano-Pachon D.M."/>
            <person name="Di Stilio V.S."/>
        </authorList>
    </citation>
    <scope>NUCLEOTIDE SEQUENCE [LARGE SCALE GENOMIC DNA]</scope>
    <source>
        <strain evidence="2">cv. WT478/WT964</strain>
        <tissue evidence="1">Leaves</tissue>
    </source>
</reference>
<comment type="caution">
    <text evidence="1">The sequence shown here is derived from an EMBL/GenBank/DDBJ whole genome shotgun (WGS) entry which is preliminary data.</text>
</comment>
<dbReference type="Proteomes" id="UP000554482">
    <property type="component" value="Unassembled WGS sequence"/>
</dbReference>
<evidence type="ECO:0000313" key="2">
    <source>
        <dbReference type="Proteomes" id="UP000554482"/>
    </source>
</evidence>
<proteinExistence type="predicted"/>
<keyword evidence="2" id="KW-1185">Reference proteome</keyword>
<sequence>MAANNSDSYEIKTNYLSDKIMRYWFPSKETANQMATSLKTSLHDPIVKRGVEEIVTANQMTTSLKTSLHDPIVNRGVEEIVSLSIRSGVKEFSENDETQQRVSKLVSLSVRSTVEELSENGETRERVSKFIKEVAGPYVEQLKVKIKSEIRKYAYLAVGTAVGCTLVLKIKNFAQVTQVFKKVKQQIRD</sequence>